<dbReference type="PROSITE" id="PS51462">
    <property type="entry name" value="NUDIX"/>
    <property type="match status" value="1"/>
</dbReference>
<accession>A0ABW2D223</accession>
<proteinExistence type="predicted"/>
<feature type="domain" description="Nudix hydrolase" evidence="2">
    <location>
        <begin position="61"/>
        <end position="196"/>
    </location>
</feature>
<evidence type="ECO:0000313" key="4">
    <source>
        <dbReference type="Proteomes" id="UP001596380"/>
    </source>
</evidence>
<keyword evidence="4" id="KW-1185">Reference proteome</keyword>
<protein>
    <submittedName>
        <fullName evidence="3">NUDIX domain-containing protein</fullName>
    </submittedName>
</protein>
<evidence type="ECO:0000259" key="2">
    <source>
        <dbReference type="PROSITE" id="PS51462"/>
    </source>
</evidence>
<sequence length="219" mass="24313">MSGGATPGPDDVRDRPERWEVVEESRAFEGHVFNVRRDRVRMPAGPTAAAGTEVVGRDVIEHLGSVGVLALDDGGRVLLLRQYRHPVGYLLWEAPAGLRDVAGEPLHKLAERELLEEAGYRAERWDTLADVFPSSGMSDERVRIFLARGLTEVPADQIDFERRHEEAEMPVVWVPLDDAVRKIFAGEIHNMIATTGILAAHAARANGFRDLRPVDAPER</sequence>
<dbReference type="CDD" id="cd24158">
    <property type="entry name" value="NUDIX_ADPRase_Rv1700"/>
    <property type="match status" value="1"/>
</dbReference>
<evidence type="ECO:0000256" key="1">
    <source>
        <dbReference type="ARBA" id="ARBA00022801"/>
    </source>
</evidence>
<dbReference type="SUPFAM" id="SSF55811">
    <property type="entry name" value="Nudix"/>
    <property type="match status" value="1"/>
</dbReference>
<dbReference type="Gene3D" id="3.90.79.10">
    <property type="entry name" value="Nucleoside Triphosphate Pyrophosphohydrolase"/>
    <property type="match status" value="1"/>
</dbReference>
<organism evidence="3 4">
    <name type="scientific">Actinomadura yumaensis</name>
    <dbReference type="NCBI Taxonomy" id="111807"/>
    <lineage>
        <taxon>Bacteria</taxon>
        <taxon>Bacillati</taxon>
        <taxon>Actinomycetota</taxon>
        <taxon>Actinomycetes</taxon>
        <taxon>Streptosporangiales</taxon>
        <taxon>Thermomonosporaceae</taxon>
        <taxon>Actinomadura</taxon>
    </lineage>
</organism>
<dbReference type="PANTHER" id="PTHR11839">
    <property type="entry name" value="UDP/ADP-SUGAR PYROPHOSPHATASE"/>
    <property type="match status" value="1"/>
</dbReference>
<gene>
    <name evidence="3" type="ORF">ACFQKB_43320</name>
</gene>
<dbReference type="Proteomes" id="UP001596380">
    <property type="component" value="Unassembled WGS sequence"/>
</dbReference>
<reference evidence="4" key="1">
    <citation type="journal article" date="2019" name="Int. J. Syst. Evol. Microbiol.">
        <title>The Global Catalogue of Microorganisms (GCM) 10K type strain sequencing project: providing services to taxonomists for standard genome sequencing and annotation.</title>
        <authorList>
            <consortium name="The Broad Institute Genomics Platform"/>
            <consortium name="The Broad Institute Genome Sequencing Center for Infectious Disease"/>
            <person name="Wu L."/>
            <person name="Ma J."/>
        </authorList>
    </citation>
    <scope>NUCLEOTIDE SEQUENCE [LARGE SCALE GENOMIC DNA]</scope>
    <source>
        <strain evidence="4">JCM 3369</strain>
    </source>
</reference>
<evidence type="ECO:0000313" key="3">
    <source>
        <dbReference type="EMBL" id="MFC6886655.1"/>
    </source>
</evidence>
<dbReference type="InterPro" id="IPR000086">
    <property type="entry name" value="NUDIX_hydrolase_dom"/>
</dbReference>
<dbReference type="InterPro" id="IPR015797">
    <property type="entry name" value="NUDIX_hydrolase-like_dom_sf"/>
</dbReference>
<comment type="caution">
    <text evidence="3">The sequence shown here is derived from an EMBL/GenBank/DDBJ whole genome shotgun (WGS) entry which is preliminary data.</text>
</comment>
<keyword evidence="1" id="KW-0378">Hydrolase</keyword>
<dbReference type="PANTHER" id="PTHR11839:SF31">
    <property type="entry name" value="ADP-RIBOSE PYROPHOSPHATASE"/>
    <property type="match status" value="1"/>
</dbReference>
<dbReference type="Pfam" id="PF00293">
    <property type="entry name" value="NUDIX"/>
    <property type="match status" value="1"/>
</dbReference>
<name>A0ABW2D223_9ACTN</name>
<dbReference type="EMBL" id="JBHSXS010000057">
    <property type="protein sequence ID" value="MFC6886655.1"/>
    <property type="molecule type" value="Genomic_DNA"/>
</dbReference>
<dbReference type="RefSeq" id="WP_309239921.1">
    <property type="nucleotide sequence ID" value="NZ_JBHSXE010000001.1"/>
</dbReference>